<evidence type="ECO:0000313" key="1">
    <source>
        <dbReference type="EMBL" id="MDI5970909.1"/>
    </source>
</evidence>
<comment type="caution">
    <text evidence="1">The sequence shown here is derived from an EMBL/GenBank/DDBJ whole genome shotgun (WGS) entry which is preliminary data.</text>
</comment>
<gene>
    <name evidence="1" type="ORF">POF50_016430</name>
</gene>
<dbReference type="SUPFAM" id="SSF47336">
    <property type="entry name" value="ACP-like"/>
    <property type="match status" value="1"/>
</dbReference>
<dbReference type="EMBL" id="JABXJJ020000018">
    <property type="protein sequence ID" value="MDI5970909.1"/>
    <property type="molecule type" value="Genomic_DNA"/>
</dbReference>
<organism evidence="1">
    <name type="scientific">Streptantibioticus silvisoli</name>
    <dbReference type="NCBI Taxonomy" id="2705255"/>
    <lineage>
        <taxon>Bacteria</taxon>
        <taxon>Bacillati</taxon>
        <taxon>Actinomycetota</taxon>
        <taxon>Actinomycetes</taxon>
        <taxon>Kitasatosporales</taxon>
        <taxon>Streptomycetaceae</taxon>
        <taxon>Streptantibioticus</taxon>
    </lineage>
</organism>
<proteinExistence type="predicted"/>
<dbReference type="Gene3D" id="1.10.1200.10">
    <property type="entry name" value="ACP-like"/>
    <property type="match status" value="1"/>
</dbReference>
<dbReference type="AlphaFoldDB" id="A0AA90H5A2"/>
<protein>
    <submittedName>
        <fullName evidence="1">Acyl carrier protein</fullName>
    </submittedName>
</protein>
<name>A0AA90H5A2_9ACTN</name>
<dbReference type="RefSeq" id="WP_271313155.1">
    <property type="nucleotide sequence ID" value="NZ_JABXJJ020000018.1"/>
</dbReference>
<dbReference type="InterPro" id="IPR036736">
    <property type="entry name" value="ACP-like_sf"/>
</dbReference>
<accession>A0AA90H5A2</accession>
<reference evidence="1" key="1">
    <citation type="submission" date="2023-05" db="EMBL/GenBank/DDBJ databases">
        <title>Streptantibioticus silvisoli sp. nov., acidotolerant actinomycetes 1 from pine litter.</title>
        <authorList>
            <person name="Swiecimska M."/>
            <person name="Golinska P."/>
            <person name="Sangal V."/>
            <person name="Wachnowicz B."/>
            <person name="Goodfellow M."/>
        </authorList>
    </citation>
    <scope>NUCLEOTIDE SEQUENCE</scope>
    <source>
        <strain evidence="1">SL13</strain>
    </source>
</reference>
<sequence length="86" mass="9575">MTVKHDITAHIIAEYLPGTPVEELDSSYDLLENGVISSLELLRLIAWLSDRYDIPFADLEISPDDFRSVGAIEKVVTRFEGLPAAD</sequence>